<feature type="domain" description="Helicase C-terminal" evidence="9">
    <location>
        <begin position="401"/>
        <end position="565"/>
    </location>
</feature>
<gene>
    <name evidence="10" type="ORF">FPE_LOCUS26775</name>
</gene>
<evidence type="ECO:0000313" key="11">
    <source>
        <dbReference type="Proteomes" id="UP000834106"/>
    </source>
</evidence>
<evidence type="ECO:0000256" key="4">
    <source>
        <dbReference type="ARBA" id="ARBA00022806"/>
    </source>
</evidence>
<dbReference type="InterPro" id="IPR001650">
    <property type="entry name" value="Helicase_C-like"/>
</dbReference>
<evidence type="ECO:0000256" key="2">
    <source>
        <dbReference type="ARBA" id="ARBA00022741"/>
    </source>
</evidence>
<dbReference type="GO" id="GO:0003724">
    <property type="term" value="F:RNA helicase activity"/>
    <property type="evidence" value="ECO:0007669"/>
    <property type="project" value="UniProtKB-EC"/>
</dbReference>
<dbReference type="SMART" id="SM00490">
    <property type="entry name" value="HELICc"/>
    <property type="match status" value="1"/>
</dbReference>
<feature type="compositionally biased region" description="Polar residues" evidence="7">
    <location>
        <begin position="567"/>
        <end position="581"/>
    </location>
</feature>
<evidence type="ECO:0000256" key="1">
    <source>
        <dbReference type="ARBA" id="ARBA00012552"/>
    </source>
</evidence>
<dbReference type="GO" id="GO:0016787">
    <property type="term" value="F:hydrolase activity"/>
    <property type="evidence" value="ECO:0007669"/>
    <property type="project" value="UniProtKB-KW"/>
</dbReference>
<reference evidence="10" key="1">
    <citation type="submission" date="2023-05" db="EMBL/GenBank/DDBJ databases">
        <authorList>
            <person name="Huff M."/>
        </authorList>
    </citation>
    <scope>NUCLEOTIDE SEQUENCE</scope>
</reference>
<dbReference type="EC" id="3.6.4.13" evidence="1"/>
<dbReference type="AlphaFoldDB" id="A0AAD2A0R9"/>
<dbReference type="GO" id="GO:0005524">
    <property type="term" value="F:ATP binding"/>
    <property type="evidence" value="ECO:0007669"/>
    <property type="project" value="UniProtKB-KW"/>
</dbReference>
<feature type="region of interest" description="Disordered" evidence="7">
    <location>
        <begin position="290"/>
        <end position="324"/>
    </location>
</feature>
<dbReference type="CDD" id="cd18787">
    <property type="entry name" value="SF2_C_DEAD"/>
    <property type="match status" value="1"/>
</dbReference>
<feature type="compositionally biased region" description="Acidic residues" evidence="7">
    <location>
        <begin position="309"/>
        <end position="318"/>
    </location>
</feature>
<dbReference type="GO" id="GO:0003723">
    <property type="term" value="F:RNA binding"/>
    <property type="evidence" value="ECO:0007669"/>
    <property type="project" value="UniProtKB-KW"/>
</dbReference>
<dbReference type="SMART" id="SM00487">
    <property type="entry name" value="DEXDc"/>
    <property type="match status" value="1"/>
</dbReference>
<organism evidence="10 11">
    <name type="scientific">Fraxinus pennsylvanica</name>
    <dbReference type="NCBI Taxonomy" id="56036"/>
    <lineage>
        <taxon>Eukaryota</taxon>
        <taxon>Viridiplantae</taxon>
        <taxon>Streptophyta</taxon>
        <taxon>Embryophyta</taxon>
        <taxon>Tracheophyta</taxon>
        <taxon>Spermatophyta</taxon>
        <taxon>Magnoliopsida</taxon>
        <taxon>eudicotyledons</taxon>
        <taxon>Gunneridae</taxon>
        <taxon>Pentapetalae</taxon>
        <taxon>asterids</taxon>
        <taxon>lamiids</taxon>
        <taxon>Lamiales</taxon>
        <taxon>Oleaceae</taxon>
        <taxon>Oleeae</taxon>
        <taxon>Fraxinus</taxon>
    </lineage>
</organism>
<evidence type="ECO:0000256" key="6">
    <source>
        <dbReference type="ARBA" id="ARBA00022884"/>
    </source>
</evidence>
<feature type="domain" description="Helicase ATP-binding" evidence="8">
    <location>
        <begin position="108"/>
        <end position="373"/>
    </location>
</feature>
<keyword evidence="2" id="KW-0547">Nucleotide-binding</keyword>
<dbReference type="Gene3D" id="3.40.50.300">
    <property type="entry name" value="P-loop containing nucleotide triphosphate hydrolases"/>
    <property type="match status" value="2"/>
</dbReference>
<evidence type="ECO:0000259" key="8">
    <source>
        <dbReference type="PROSITE" id="PS51192"/>
    </source>
</evidence>
<evidence type="ECO:0000313" key="10">
    <source>
        <dbReference type="EMBL" id="CAI9779345.1"/>
    </source>
</evidence>
<name>A0AAD2A0R9_9LAMI</name>
<dbReference type="PROSITE" id="PS51192">
    <property type="entry name" value="HELICASE_ATP_BIND_1"/>
    <property type="match status" value="1"/>
</dbReference>
<dbReference type="Proteomes" id="UP000834106">
    <property type="component" value="Chromosome 16"/>
</dbReference>
<dbReference type="PANTHER" id="PTHR47958">
    <property type="entry name" value="ATP-DEPENDENT RNA HELICASE DBP3"/>
    <property type="match status" value="1"/>
</dbReference>
<dbReference type="CDD" id="cd00268">
    <property type="entry name" value="DEADc"/>
    <property type="match status" value="1"/>
</dbReference>
<evidence type="ECO:0000259" key="9">
    <source>
        <dbReference type="PROSITE" id="PS51194"/>
    </source>
</evidence>
<dbReference type="InterPro" id="IPR027417">
    <property type="entry name" value="P-loop_NTPase"/>
</dbReference>
<dbReference type="InterPro" id="IPR011545">
    <property type="entry name" value="DEAD/DEAH_box_helicase_dom"/>
</dbReference>
<keyword evidence="6" id="KW-0694">RNA-binding</keyword>
<evidence type="ECO:0000256" key="5">
    <source>
        <dbReference type="ARBA" id="ARBA00022840"/>
    </source>
</evidence>
<dbReference type="Pfam" id="PF00271">
    <property type="entry name" value="Helicase_C"/>
    <property type="match status" value="1"/>
</dbReference>
<dbReference type="InterPro" id="IPR044742">
    <property type="entry name" value="DEAD/DEAH_RhlB"/>
</dbReference>
<keyword evidence="5" id="KW-0067">ATP-binding</keyword>
<dbReference type="SUPFAM" id="SSF52540">
    <property type="entry name" value="P-loop containing nucleoside triphosphate hydrolases"/>
    <property type="match status" value="1"/>
</dbReference>
<dbReference type="InterPro" id="IPR014001">
    <property type="entry name" value="Helicase_ATP-bd"/>
</dbReference>
<keyword evidence="11" id="KW-1185">Reference proteome</keyword>
<accession>A0AAD2A0R9</accession>
<dbReference type="PROSITE" id="PS51194">
    <property type="entry name" value="HELICASE_CTER"/>
    <property type="match status" value="1"/>
</dbReference>
<protein>
    <recommendedName>
        <fullName evidence="1">RNA helicase</fullName>
        <ecNumber evidence="1">3.6.4.13</ecNumber>
    </recommendedName>
</protein>
<dbReference type="Pfam" id="PF00270">
    <property type="entry name" value="DEAD"/>
    <property type="match status" value="1"/>
</dbReference>
<proteinExistence type="predicted"/>
<keyword evidence="4" id="KW-0347">Helicase</keyword>
<sequence>MLQRSISMLSACKTSSPPKFLIPFTRSHSLLILTTLSFTTRGNSHSPNRKKIRAFGTAAATDRNGSDADTFFAEESVSWASLGVSDGISRALSNVGLHRPSLVQAVCIPSILSGTDVVVAAETGSGKTHGYLIPLVDKLCRTSDVSESDVDDQKLKKHRLLSLVLCPNVMLCEQVVRMANSLCGDSGEPLLRVAAICGRQGLPFKEPDIIVSTPVALLNYLYAIDTEKCRRADFIRGVKYVVFDEADLLLCGSFQNQVIRLINMLRFDEKQLSCTRSTDSGEQDMNSVALKVSDMEDEDYPQTDSNVKEEDEDTDDNSELEKTETKSGFINRKDWRRVRKIYERSKQYIFVAATLPVNGKKTAGGVLKRMFPDANWVSGNYLHCHNPRLEQRWIEVTTDSQVDALINAVNDGLSSSVDSSSGVVRTMVFANTVEAVEAVAKILTGAGVECSRFHSDVSPEERTRNLVSFQQKGGVFVCTDAASRGLDIPHVSHVIQAEFASSAVDFLHRVGRTARAGQPGLVTSLYTEASHELVSAVRQAEKLGLTMEKAFSRKRSFRNKLKKRGFSKSSNAPSVSSGVLA</sequence>
<keyword evidence="3" id="KW-0378">Hydrolase</keyword>
<feature type="region of interest" description="Disordered" evidence="7">
    <location>
        <begin position="562"/>
        <end position="581"/>
    </location>
</feature>
<evidence type="ECO:0000256" key="3">
    <source>
        <dbReference type="ARBA" id="ARBA00022801"/>
    </source>
</evidence>
<dbReference type="EMBL" id="OU503051">
    <property type="protein sequence ID" value="CAI9779345.1"/>
    <property type="molecule type" value="Genomic_DNA"/>
</dbReference>
<evidence type="ECO:0000256" key="7">
    <source>
        <dbReference type="SAM" id="MobiDB-lite"/>
    </source>
</evidence>